<evidence type="ECO:0000313" key="2">
    <source>
        <dbReference type="EMBL" id="GAJ08807.1"/>
    </source>
</evidence>
<dbReference type="EMBL" id="BARW01033350">
    <property type="protein sequence ID" value="GAJ08807.1"/>
    <property type="molecule type" value="Genomic_DNA"/>
</dbReference>
<keyword evidence="1" id="KW-1133">Transmembrane helix</keyword>
<dbReference type="AlphaFoldDB" id="X1UYY9"/>
<feature type="non-terminal residue" evidence="2">
    <location>
        <position position="40"/>
    </location>
</feature>
<evidence type="ECO:0000256" key="1">
    <source>
        <dbReference type="SAM" id="Phobius"/>
    </source>
</evidence>
<proteinExistence type="predicted"/>
<name>X1UYY9_9ZZZZ</name>
<feature type="transmembrane region" description="Helical" evidence="1">
    <location>
        <begin position="12"/>
        <end position="31"/>
    </location>
</feature>
<gene>
    <name evidence="2" type="ORF">S12H4_52541</name>
</gene>
<keyword evidence="1" id="KW-0472">Membrane</keyword>
<keyword evidence="1" id="KW-0812">Transmembrane</keyword>
<comment type="caution">
    <text evidence="2">The sequence shown here is derived from an EMBL/GenBank/DDBJ whole genome shotgun (WGS) entry which is preliminary data.</text>
</comment>
<accession>X1UYY9</accession>
<sequence>MKARSLMNKRKVIIDDIISAILLMVMLYTIIFNMRLAVLS</sequence>
<protein>
    <submittedName>
        <fullName evidence="2">Uncharacterized protein</fullName>
    </submittedName>
</protein>
<organism evidence="2">
    <name type="scientific">marine sediment metagenome</name>
    <dbReference type="NCBI Taxonomy" id="412755"/>
    <lineage>
        <taxon>unclassified sequences</taxon>
        <taxon>metagenomes</taxon>
        <taxon>ecological metagenomes</taxon>
    </lineage>
</organism>
<reference evidence="2" key="1">
    <citation type="journal article" date="2014" name="Front. Microbiol.">
        <title>High frequency of phylogenetically diverse reductive dehalogenase-homologous genes in deep subseafloor sedimentary metagenomes.</title>
        <authorList>
            <person name="Kawai M."/>
            <person name="Futagami T."/>
            <person name="Toyoda A."/>
            <person name="Takaki Y."/>
            <person name="Nishi S."/>
            <person name="Hori S."/>
            <person name="Arai W."/>
            <person name="Tsubouchi T."/>
            <person name="Morono Y."/>
            <person name="Uchiyama I."/>
            <person name="Ito T."/>
            <person name="Fujiyama A."/>
            <person name="Inagaki F."/>
            <person name="Takami H."/>
        </authorList>
    </citation>
    <scope>NUCLEOTIDE SEQUENCE</scope>
    <source>
        <strain evidence="2">Expedition CK06-06</strain>
    </source>
</reference>